<protein>
    <submittedName>
        <fullName evidence="4">Uncharacterized protein</fullName>
    </submittedName>
</protein>
<dbReference type="Pfam" id="PF06293">
    <property type="entry name" value="Kdo"/>
    <property type="match status" value="1"/>
</dbReference>
<dbReference type="Pfam" id="PF13524">
    <property type="entry name" value="Glyco_trans_1_2"/>
    <property type="match status" value="1"/>
</dbReference>
<sequence>MGDILLSSGPDNSPQHSMRDPSSDMLSVTVIIPVHNRWPIICDAVDSVLSQTHKNIECIVVDDASTDGTSELLKEKYGDKIIVLTNDRNREKSFSRNRGVIAAKSEFICFLDSDDVLTKSSVISRLNVFINDSEFQGVSFGLCKPERYKKTQEVRLVEYLKNNKPYTLETYLNNKSTICTNSFLLRREAMIEYGMYNEALTNREDIELFVRLLIDLPFVFTEKRVGYVRSIAKSRARNLWRKMLLQQESMCDAFYNVSKRSPRSSDAIIKLVEEGNSELLTALYHGFRYRDYILLFRALEQFGEKSYIRKKKFRKRYFISCVFRILSCFSNEGLFAKRSLNISLIDQLHVRYRLFISEDVMFQVDKEAGLNDVVSYNNYLCMLDGARIIKNEKNRKIVQAFLPNSKEVFCKLYYQSGLFPLLRRLLVGSRAAHQHNQNLKFYKTGFATPKSLGYICRRVGFLKWEYFQACEYISGSMTLSKALSGDSRLTNQGRSALLADLSNLVARFHGNNWVHGDLKLNNILLSDGELYFVDLDRFGFSYKRMVPERDLGRLLVGLSETGLNSQEISEFYRQYCEAYGVAGHEYIKKVAPWIDRFQKKHKEKYNIHPSKVLNCCACKKGIGSHDKNGLNILLLRRRDAKYTFKLLENVAGEINIDRYYLSRSQQKCLDGYLQNFNLKEYDRIVIDLKWSLIRFQTKALKNINGLVIYEHDACQNFMPSSRYYKKFQRFYRKLPRARIICSGWRSTERLQKMGFSVDFVPKYYDDISLSNMGVNRDIGYAFIGTLKNKIYKKREKMLKMISKGLPLRYLSAASPDEYSELLNRIKFFISADVGTDEYMIKNFEALACGCVLVAYRQKLEEARLGLVDMVNCILYSTPEEAIEKVKKVSSSQSLLENIAYKGELLAKKYTTKCHDEALLAVINKDIQQTNKRYSVFDRLRGFLLDHTFLLDVTIR</sequence>
<feature type="domain" description="Spore protein YkvP/CgeB glycosyl transferase-like" evidence="3">
    <location>
        <begin position="807"/>
        <end position="903"/>
    </location>
</feature>
<dbReference type="InterPro" id="IPR001173">
    <property type="entry name" value="Glyco_trans_2-like"/>
</dbReference>
<dbReference type="AlphaFoldDB" id="A0A1X9N346"/>
<dbReference type="InterPro" id="IPR029044">
    <property type="entry name" value="Nucleotide-diphossugar_trans"/>
</dbReference>
<dbReference type="Proteomes" id="UP000193450">
    <property type="component" value="Chromosome"/>
</dbReference>
<proteinExistence type="predicted"/>
<dbReference type="OrthoDB" id="9801954at2"/>
<feature type="domain" description="Glycosyltransferase 2-like" evidence="2">
    <location>
        <begin position="29"/>
        <end position="193"/>
    </location>
</feature>
<name>A0A1X9N346_9GAMM</name>
<dbReference type="STRING" id="716816.BST96_00035"/>
<dbReference type="Gene3D" id="1.10.510.10">
    <property type="entry name" value="Transferase(Phosphotransferase) domain 1"/>
    <property type="match status" value="1"/>
</dbReference>
<evidence type="ECO:0000256" key="1">
    <source>
        <dbReference type="SAM" id="MobiDB-lite"/>
    </source>
</evidence>
<feature type="region of interest" description="Disordered" evidence="1">
    <location>
        <begin position="1"/>
        <end position="22"/>
    </location>
</feature>
<dbReference type="Pfam" id="PF00535">
    <property type="entry name" value="Glycos_transf_2"/>
    <property type="match status" value="1"/>
</dbReference>
<dbReference type="PANTHER" id="PTHR43685:SF2">
    <property type="entry name" value="GLYCOSYLTRANSFERASE 2-LIKE DOMAIN-CONTAINING PROTEIN"/>
    <property type="match status" value="1"/>
</dbReference>
<dbReference type="CDD" id="cd00761">
    <property type="entry name" value="Glyco_tranf_GTA_type"/>
    <property type="match status" value="1"/>
</dbReference>
<dbReference type="RefSeq" id="WP_085756727.1">
    <property type="nucleotide sequence ID" value="NZ_CP019343.1"/>
</dbReference>
<dbReference type="SUPFAM" id="SSF56112">
    <property type="entry name" value="Protein kinase-like (PK-like)"/>
    <property type="match status" value="1"/>
</dbReference>
<evidence type="ECO:0000313" key="4">
    <source>
        <dbReference type="EMBL" id="ARN72640.1"/>
    </source>
</evidence>
<organism evidence="4 5">
    <name type="scientific">Oceanicoccus sagamiensis</name>
    <dbReference type="NCBI Taxonomy" id="716816"/>
    <lineage>
        <taxon>Bacteria</taxon>
        <taxon>Pseudomonadati</taxon>
        <taxon>Pseudomonadota</taxon>
        <taxon>Gammaproteobacteria</taxon>
        <taxon>Cellvibrionales</taxon>
        <taxon>Spongiibacteraceae</taxon>
        <taxon>Oceanicoccus</taxon>
    </lineage>
</organism>
<evidence type="ECO:0000259" key="3">
    <source>
        <dbReference type="Pfam" id="PF13524"/>
    </source>
</evidence>
<dbReference type="InterPro" id="IPR050834">
    <property type="entry name" value="Glycosyltransf_2"/>
</dbReference>
<accession>A0A1X9N346</accession>
<evidence type="ECO:0000259" key="2">
    <source>
        <dbReference type="Pfam" id="PF00535"/>
    </source>
</evidence>
<dbReference type="Gene3D" id="3.90.550.10">
    <property type="entry name" value="Spore Coat Polysaccharide Biosynthesis Protein SpsA, Chain A"/>
    <property type="match status" value="1"/>
</dbReference>
<reference evidence="4 5" key="1">
    <citation type="submission" date="2016-11" db="EMBL/GenBank/DDBJ databases">
        <title>Trade-off between light-utilization and light-protection in marine flavobacteria.</title>
        <authorList>
            <person name="Kumagai Y."/>
        </authorList>
    </citation>
    <scope>NUCLEOTIDE SEQUENCE [LARGE SCALE GENOMIC DNA]</scope>
    <source>
        <strain evidence="4 5">NBRC 107125</strain>
    </source>
</reference>
<evidence type="ECO:0000313" key="5">
    <source>
        <dbReference type="Proteomes" id="UP000193450"/>
    </source>
</evidence>
<dbReference type="PANTHER" id="PTHR43685">
    <property type="entry name" value="GLYCOSYLTRANSFERASE"/>
    <property type="match status" value="1"/>
</dbReference>
<dbReference type="Gene3D" id="3.40.50.2000">
    <property type="entry name" value="Glycogen Phosphorylase B"/>
    <property type="match status" value="1"/>
</dbReference>
<dbReference type="EMBL" id="CP019343">
    <property type="protein sequence ID" value="ARN72640.1"/>
    <property type="molecule type" value="Genomic_DNA"/>
</dbReference>
<keyword evidence="5" id="KW-1185">Reference proteome</keyword>
<dbReference type="KEGG" id="osg:BST96_00035"/>
<gene>
    <name evidence="4" type="ORF">BST96_00035</name>
</gene>
<dbReference type="InterPro" id="IPR055259">
    <property type="entry name" value="YkvP/CgeB_Glyco_trans-like"/>
</dbReference>
<dbReference type="InterPro" id="IPR011009">
    <property type="entry name" value="Kinase-like_dom_sf"/>
</dbReference>
<dbReference type="SUPFAM" id="SSF53448">
    <property type="entry name" value="Nucleotide-diphospho-sugar transferases"/>
    <property type="match status" value="1"/>
</dbReference>